<sequence length="333" mass="34259">MSEIAAYRRDAVPGATVDVVVIGGGAAGLNGALMLARSRRTVVVLDGGDPRNAPAEAMHGFIGLDGTPPLELLETARRQVRSYGGLVVRGRVVAAHPAAPSPGGDLRFVVTLADARTVTARRVLVATGLRDVLPGVPGLSDHWGGSVVHCPYCHGWEVRDQPIGVLATGPSSVHHALLFRQLTGDLVYFTRGTDLDDDTRLRFTARAIRVIDTPVERVVDDADGALAGVRLTDGTVIARRILAVATAMQARTEGLDGLGLPMEDLPGARRFASGIAGATEVPGVWVAGNATDLTAQVGAAAAAGALSGAHINAALATADTDAAVATIRHATPA</sequence>
<accession>A0A2T0RF33</accession>
<dbReference type="Gene3D" id="3.50.50.60">
    <property type="entry name" value="FAD/NAD(P)-binding domain"/>
    <property type="match status" value="2"/>
</dbReference>
<dbReference type="GO" id="GO:0004791">
    <property type="term" value="F:thioredoxin-disulfide reductase (NADPH) activity"/>
    <property type="evidence" value="ECO:0007669"/>
    <property type="project" value="UniProtKB-EC"/>
</dbReference>
<dbReference type="EMBL" id="PVZG01000028">
    <property type="protein sequence ID" value="PRY19806.1"/>
    <property type="molecule type" value="Genomic_DNA"/>
</dbReference>
<dbReference type="AlphaFoldDB" id="A0A2T0RF33"/>
<comment type="catalytic activity">
    <reaction evidence="3">
        <text>[thioredoxin]-dithiol + NADP(+) = [thioredoxin]-disulfide + NADPH + H(+)</text>
        <dbReference type="Rhea" id="RHEA:20345"/>
        <dbReference type="Rhea" id="RHEA-COMP:10698"/>
        <dbReference type="Rhea" id="RHEA-COMP:10700"/>
        <dbReference type="ChEBI" id="CHEBI:15378"/>
        <dbReference type="ChEBI" id="CHEBI:29950"/>
        <dbReference type="ChEBI" id="CHEBI:50058"/>
        <dbReference type="ChEBI" id="CHEBI:57783"/>
        <dbReference type="ChEBI" id="CHEBI:58349"/>
        <dbReference type="EC" id="1.8.1.9"/>
    </reaction>
</comment>
<dbReference type="OrthoDB" id="9786503at2"/>
<evidence type="ECO:0000256" key="1">
    <source>
        <dbReference type="ARBA" id="ARBA00022630"/>
    </source>
</evidence>
<comment type="caution">
    <text evidence="5">The sequence shown here is derived from an EMBL/GenBank/DDBJ whole genome shotgun (WGS) entry which is preliminary data.</text>
</comment>
<gene>
    <name evidence="5" type="ORF">CLV70_12819</name>
</gene>
<evidence type="ECO:0000313" key="6">
    <source>
        <dbReference type="Proteomes" id="UP000239209"/>
    </source>
</evidence>
<dbReference type="PRINTS" id="PR00469">
    <property type="entry name" value="PNDRDTASEII"/>
</dbReference>
<dbReference type="InterPro" id="IPR050097">
    <property type="entry name" value="Ferredoxin-NADP_redctase_2"/>
</dbReference>
<dbReference type="PANTHER" id="PTHR48105">
    <property type="entry name" value="THIOREDOXIN REDUCTASE 1-RELATED-RELATED"/>
    <property type="match status" value="1"/>
</dbReference>
<name>A0A2T0RF33_9ACTN</name>
<feature type="domain" description="FAD/NAD(P)-binding" evidence="4">
    <location>
        <begin position="18"/>
        <end position="303"/>
    </location>
</feature>
<keyword evidence="2" id="KW-0560">Oxidoreductase</keyword>
<evidence type="ECO:0000313" key="5">
    <source>
        <dbReference type="EMBL" id="PRY19806.1"/>
    </source>
</evidence>
<protein>
    <submittedName>
        <fullName evidence="5">Thioredoxin reductase</fullName>
    </submittedName>
</protein>
<dbReference type="PRINTS" id="PR00368">
    <property type="entry name" value="FADPNR"/>
</dbReference>
<dbReference type="InterPro" id="IPR023753">
    <property type="entry name" value="FAD/NAD-binding_dom"/>
</dbReference>
<reference evidence="5 6" key="1">
    <citation type="submission" date="2018-03" db="EMBL/GenBank/DDBJ databases">
        <title>Genomic Encyclopedia of Archaeal and Bacterial Type Strains, Phase II (KMG-II): from individual species to whole genera.</title>
        <authorList>
            <person name="Goeker M."/>
        </authorList>
    </citation>
    <scope>NUCLEOTIDE SEQUENCE [LARGE SCALE GENOMIC DNA]</scope>
    <source>
        <strain evidence="5 6">DSM 45348</strain>
    </source>
</reference>
<dbReference type="SUPFAM" id="SSF51905">
    <property type="entry name" value="FAD/NAD(P)-binding domain"/>
    <property type="match status" value="1"/>
</dbReference>
<keyword evidence="6" id="KW-1185">Reference proteome</keyword>
<evidence type="ECO:0000256" key="2">
    <source>
        <dbReference type="ARBA" id="ARBA00023002"/>
    </source>
</evidence>
<proteinExistence type="predicted"/>
<keyword evidence="1" id="KW-0285">Flavoprotein</keyword>
<dbReference type="Pfam" id="PF07992">
    <property type="entry name" value="Pyr_redox_2"/>
    <property type="match status" value="1"/>
</dbReference>
<evidence type="ECO:0000256" key="3">
    <source>
        <dbReference type="ARBA" id="ARBA00048132"/>
    </source>
</evidence>
<dbReference type="Proteomes" id="UP000239209">
    <property type="component" value="Unassembled WGS sequence"/>
</dbReference>
<organism evidence="5 6">
    <name type="scientific">Pseudosporangium ferrugineum</name>
    <dbReference type="NCBI Taxonomy" id="439699"/>
    <lineage>
        <taxon>Bacteria</taxon>
        <taxon>Bacillati</taxon>
        <taxon>Actinomycetota</taxon>
        <taxon>Actinomycetes</taxon>
        <taxon>Micromonosporales</taxon>
        <taxon>Micromonosporaceae</taxon>
        <taxon>Pseudosporangium</taxon>
    </lineage>
</organism>
<dbReference type="InterPro" id="IPR036188">
    <property type="entry name" value="FAD/NAD-bd_sf"/>
</dbReference>
<dbReference type="RefSeq" id="WP_106130876.1">
    <property type="nucleotide sequence ID" value="NZ_PVZG01000028.1"/>
</dbReference>
<evidence type="ECO:0000259" key="4">
    <source>
        <dbReference type="Pfam" id="PF07992"/>
    </source>
</evidence>